<comment type="caution">
    <text evidence="2">The sequence shown here is derived from an EMBL/GenBank/DDBJ whole genome shotgun (WGS) entry which is preliminary data.</text>
</comment>
<evidence type="ECO:0000313" key="3">
    <source>
        <dbReference type="Proteomes" id="UP000825890"/>
    </source>
</evidence>
<protein>
    <submittedName>
        <fullName evidence="2">Uncharacterized protein</fullName>
    </submittedName>
</protein>
<feature type="compositionally biased region" description="Basic and acidic residues" evidence="1">
    <location>
        <begin position="211"/>
        <end position="224"/>
    </location>
</feature>
<dbReference type="OrthoDB" id="3647154at2759"/>
<feature type="region of interest" description="Disordered" evidence="1">
    <location>
        <begin position="153"/>
        <end position="248"/>
    </location>
</feature>
<organism evidence="2 3">
    <name type="scientific">Cercospora kikuchii</name>
    <dbReference type="NCBI Taxonomy" id="84275"/>
    <lineage>
        <taxon>Eukaryota</taxon>
        <taxon>Fungi</taxon>
        <taxon>Dikarya</taxon>
        <taxon>Ascomycota</taxon>
        <taxon>Pezizomycotina</taxon>
        <taxon>Dothideomycetes</taxon>
        <taxon>Dothideomycetidae</taxon>
        <taxon>Mycosphaerellales</taxon>
        <taxon>Mycosphaerellaceae</taxon>
        <taxon>Cercospora</taxon>
    </lineage>
</organism>
<dbReference type="AlphaFoldDB" id="A0A9P3C6B7"/>
<feature type="compositionally biased region" description="Polar residues" evidence="1">
    <location>
        <begin position="107"/>
        <end position="118"/>
    </location>
</feature>
<gene>
    <name evidence="2" type="ORF">CKM354_000175400</name>
</gene>
<dbReference type="GeneID" id="68287329"/>
<evidence type="ECO:0000256" key="1">
    <source>
        <dbReference type="SAM" id="MobiDB-lite"/>
    </source>
</evidence>
<proteinExistence type="predicted"/>
<feature type="region of interest" description="Disordered" evidence="1">
    <location>
        <begin position="82"/>
        <end position="129"/>
    </location>
</feature>
<accession>A0A9P3C6B7</accession>
<feature type="compositionally biased region" description="Basic and acidic residues" evidence="1">
    <location>
        <begin position="160"/>
        <end position="171"/>
    </location>
</feature>
<reference evidence="2 3" key="1">
    <citation type="submission" date="2021-01" db="EMBL/GenBank/DDBJ databases">
        <title>Cercospora kikuchii MAFF 305040 whole genome shotgun sequence.</title>
        <authorList>
            <person name="Kashiwa T."/>
            <person name="Suzuki T."/>
        </authorList>
    </citation>
    <scope>NUCLEOTIDE SEQUENCE [LARGE SCALE GENOMIC DNA]</scope>
    <source>
        <strain evidence="2 3">MAFF 305040</strain>
    </source>
</reference>
<sequence length="248" mass="27035">MPDQRNVTPFEQQVFDLLAREDPPHPVILSQLVASMDLRYITRFRSSIDGERMNMLLCAAAEMHSTATGALANSTFKMNEEASDAASRSSSENASSVDSAAPACPKSSGNKTAPQDQVTKAHERYENESEISFAKPTGTIPLSRGYKAKAVTVSTPNSNDAKDASEKHELGGTDSGMLEVGKQARKETGSDKVTLENEVQKHDHHTHSPHRSLEELDAELEKMQSKAAKVPVQSDGHSFWGERLAQQS</sequence>
<evidence type="ECO:0000313" key="2">
    <source>
        <dbReference type="EMBL" id="GIZ38334.1"/>
    </source>
</evidence>
<dbReference type="RefSeq" id="XP_044652821.1">
    <property type="nucleotide sequence ID" value="XM_044796886.1"/>
</dbReference>
<keyword evidence="3" id="KW-1185">Reference proteome</keyword>
<feature type="compositionally biased region" description="Basic and acidic residues" evidence="1">
    <location>
        <begin position="182"/>
        <end position="201"/>
    </location>
</feature>
<dbReference type="EMBL" id="BOLY01000001">
    <property type="protein sequence ID" value="GIZ38334.1"/>
    <property type="molecule type" value="Genomic_DNA"/>
</dbReference>
<feature type="compositionally biased region" description="Low complexity" evidence="1">
    <location>
        <begin position="84"/>
        <end position="101"/>
    </location>
</feature>
<name>A0A9P3C6B7_9PEZI</name>
<dbReference type="Proteomes" id="UP000825890">
    <property type="component" value="Unassembled WGS sequence"/>
</dbReference>